<evidence type="ECO:0000259" key="6">
    <source>
        <dbReference type="PROSITE" id="PS51733"/>
    </source>
</evidence>
<dbReference type="InterPro" id="IPR004562">
    <property type="entry name" value="LipoylTrfase_LipoateP_Ligase"/>
</dbReference>
<dbReference type="InterPro" id="IPR045864">
    <property type="entry name" value="aa-tRNA-synth_II/BPL/LPL"/>
</dbReference>
<dbReference type="UniPathway" id="UPA00537">
    <property type="reaction ID" value="UER00595"/>
</dbReference>
<organism evidence="7 8">
    <name type="scientific">Cryoendolithus antarcticus</name>
    <dbReference type="NCBI Taxonomy" id="1507870"/>
    <lineage>
        <taxon>Eukaryota</taxon>
        <taxon>Fungi</taxon>
        <taxon>Dikarya</taxon>
        <taxon>Ascomycota</taxon>
        <taxon>Pezizomycotina</taxon>
        <taxon>Dothideomycetes</taxon>
        <taxon>Dothideomycetidae</taxon>
        <taxon>Cladosporiales</taxon>
        <taxon>Cladosporiaceae</taxon>
        <taxon>Cryoendolithus</taxon>
    </lineage>
</organism>
<comment type="pathway">
    <text evidence="2">Protein modification; protein lipoylation via exogenous pathway; protein N(6)-(lipoyl)lysine from lipoate: step 2/2.</text>
</comment>
<comment type="caution">
    <text evidence="7">The sequence shown here is derived from an EMBL/GenBank/DDBJ whole genome shotgun (WGS) entry which is preliminary data.</text>
</comment>
<evidence type="ECO:0000313" key="8">
    <source>
        <dbReference type="Proteomes" id="UP000192596"/>
    </source>
</evidence>
<proteinExistence type="inferred from homology"/>
<feature type="region of interest" description="Disordered" evidence="5">
    <location>
        <begin position="1"/>
        <end position="27"/>
    </location>
</feature>
<dbReference type="InterPro" id="IPR004143">
    <property type="entry name" value="BPL_LPL_catalytic"/>
</dbReference>
<name>A0A1V8T1I8_9PEZI</name>
<dbReference type="InParanoid" id="A0A1V8T1I8"/>
<dbReference type="PANTHER" id="PTHR12561:SF3">
    <property type="entry name" value="LIPOYLTRANSFERASE 1, MITOCHONDRIAL"/>
    <property type="match status" value="1"/>
</dbReference>
<dbReference type="SUPFAM" id="SSF55681">
    <property type="entry name" value="Class II aaRS and biotin synthetases"/>
    <property type="match status" value="1"/>
</dbReference>
<dbReference type="GO" id="GO:0017118">
    <property type="term" value="F:lipoyltransferase activity"/>
    <property type="evidence" value="ECO:0007669"/>
    <property type="project" value="TreeGrafter"/>
</dbReference>
<dbReference type="FunCoup" id="A0A1V8T1I8">
    <property type="interactions" value="488"/>
</dbReference>
<evidence type="ECO:0000256" key="4">
    <source>
        <dbReference type="ARBA" id="ARBA00015925"/>
    </source>
</evidence>
<evidence type="ECO:0000313" key="7">
    <source>
        <dbReference type="EMBL" id="OQO05267.1"/>
    </source>
</evidence>
<comment type="function">
    <text evidence="1">Catalyzes both the ATP-dependent activation of exogenously supplied lipoate to lipoyl-AMP and the transfer of the activated lipoyl onto the lipoyl domains of lipoate-dependent enzymes.</text>
</comment>
<dbReference type="GO" id="GO:0009249">
    <property type="term" value="P:protein lipoylation"/>
    <property type="evidence" value="ECO:0007669"/>
    <property type="project" value="InterPro"/>
</dbReference>
<feature type="domain" description="BPL/LPL catalytic" evidence="6">
    <location>
        <begin position="68"/>
        <end position="280"/>
    </location>
</feature>
<dbReference type="CDD" id="cd16443">
    <property type="entry name" value="LplA"/>
    <property type="match status" value="1"/>
</dbReference>
<gene>
    <name evidence="7" type="ORF">B0A48_09034</name>
</gene>
<comment type="similarity">
    <text evidence="3">Belongs to the LplA family.</text>
</comment>
<feature type="region of interest" description="Disordered" evidence="5">
    <location>
        <begin position="175"/>
        <end position="194"/>
    </location>
</feature>
<dbReference type="Pfam" id="PF21948">
    <property type="entry name" value="LplA-B_cat"/>
    <property type="match status" value="1"/>
</dbReference>
<feature type="compositionally biased region" description="Low complexity" evidence="5">
    <location>
        <begin position="12"/>
        <end position="23"/>
    </location>
</feature>
<dbReference type="PANTHER" id="PTHR12561">
    <property type="entry name" value="LIPOATE-PROTEIN LIGASE"/>
    <property type="match status" value="1"/>
</dbReference>
<evidence type="ECO:0000256" key="2">
    <source>
        <dbReference type="ARBA" id="ARBA00005085"/>
    </source>
</evidence>
<protein>
    <recommendedName>
        <fullName evidence="4">Putative lipoate-protein ligase A</fullName>
    </recommendedName>
</protein>
<sequence>MKLPPTVLRRPSGTSGWKSGTKSNAVSPHRRRFYTTRPCQSDVKSYISSSHTPHLNLSLEHHLLSTATPDSTILFLYRNRPSIIIGRNQNPWLETDLSLLRNASSLGISEPIDLVRRRSGGGTVFHDLGNVNWTVICPSAEFTRDKHAEMVVRALRLLGVARARVNERHDIVLDQGTEASSADPEDTHVTPFTSKDVTPLKVSGSAYKLTRGRALHHGTCLLSTPNLGVIPKLLRSPAKRFMSARGVESVSSPVGNLQLEVEDFMEAVQREFRRMYGGQHGMEVEDLGEAWADRKGVSEGIRELESPEWTFLQTPQFTLSSTPLLGKKPDASAMLNPSHASVDLTVRYGAITAVDVLLRSTRGLTLSMGDSLIGQRVHEITEWQQPLPAPADVSLTASWKQATAWLSRMLPSIA</sequence>
<reference evidence="8" key="1">
    <citation type="submission" date="2017-03" db="EMBL/GenBank/DDBJ databases">
        <title>Genomes of endolithic fungi from Antarctica.</title>
        <authorList>
            <person name="Coleine C."/>
            <person name="Masonjones S."/>
            <person name="Stajich J.E."/>
        </authorList>
    </citation>
    <scope>NUCLEOTIDE SEQUENCE [LARGE SCALE GENOMIC DNA]</scope>
    <source>
        <strain evidence="8">CCFEE 5527</strain>
    </source>
</reference>
<evidence type="ECO:0000256" key="3">
    <source>
        <dbReference type="ARBA" id="ARBA00008242"/>
    </source>
</evidence>
<evidence type="ECO:0000256" key="1">
    <source>
        <dbReference type="ARBA" id="ARBA00003253"/>
    </source>
</evidence>
<dbReference type="PROSITE" id="PS51733">
    <property type="entry name" value="BPL_LPL_CATALYTIC"/>
    <property type="match status" value="1"/>
</dbReference>
<evidence type="ECO:0000256" key="5">
    <source>
        <dbReference type="SAM" id="MobiDB-lite"/>
    </source>
</evidence>
<keyword evidence="8" id="KW-1185">Reference proteome</keyword>
<accession>A0A1V8T1I8</accession>
<dbReference type="AlphaFoldDB" id="A0A1V8T1I8"/>
<dbReference type="EMBL" id="NAJO01000019">
    <property type="protein sequence ID" value="OQO05267.1"/>
    <property type="molecule type" value="Genomic_DNA"/>
</dbReference>
<dbReference type="GO" id="GO:0005739">
    <property type="term" value="C:mitochondrion"/>
    <property type="evidence" value="ECO:0007669"/>
    <property type="project" value="TreeGrafter"/>
</dbReference>
<dbReference type="STRING" id="1507870.A0A1V8T1I8"/>
<dbReference type="Proteomes" id="UP000192596">
    <property type="component" value="Unassembled WGS sequence"/>
</dbReference>
<dbReference type="Gene3D" id="3.30.930.10">
    <property type="entry name" value="Bira Bifunctional Protein, Domain 2"/>
    <property type="match status" value="1"/>
</dbReference>
<dbReference type="OrthoDB" id="201621at2759"/>